<keyword evidence="3" id="KW-0862">Zinc</keyword>
<evidence type="ECO:0000313" key="10">
    <source>
        <dbReference type="Proteomes" id="UP000001072"/>
    </source>
</evidence>
<evidence type="ECO:0008006" key="11">
    <source>
        <dbReference type="Google" id="ProtNLM"/>
    </source>
</evidence>
<protein>
    <recommendedName>
        <fullName evidence="11">RING-type domain-containing protein</fullName>
    </recommendedName>
</protein>
<dbReference type="KEGG" id="mlr:MELLADRAFT_76217"/>
<feature type="region of interest" description="Disordered" evidence="5">
    <location>
        <begin position="102"/>
        <end position="126"/>
    </location>
</feature>
<dbReference type="InterPro" id="IPR046336">
    <property type="entry name" value="Lon_prtase_N_sf"/>
</dbReference>
<dbReference type="PROSITE" id="PS50089">
    <property type="entry name" value="ZF_RING_2"/>
    <property type="match status" value="1"/>
</dbReference>
<sequence length="456" mass="52479">MSSSNESSTSNTITITTTTSSKPITSQDLIQSIYTILNSDQSSDQTQDHLITLDCGHSISNDHHQKQTDSTNLIRCPKPNCDQRPQPIPSTNFTIQSILTHIQKDSHSSSKEEEEKDKEKDKEEKETKLIQTISTELECSLCSLIFELPSTTRCGHTFCKGCLERSLDYTNRCPVCRQSLIRQTLSIDQTIQELIMKCFSTRFQTTRSSNPSESQELSNQVSLFICGLAFPKLPTFLHVFEPHYRFLIRRSLSTNRRFGIVLPTETGAINQFGTLVEIKSIEFLQDGRSLVETIGIIRFEILNLTCLDGYQVANVKWIEDIDPSIESELDINVEKEESIEDLIQVCNGFVEVLRSGSTPWVLQRLNNTFGPTPTDPAQFSYWMAMVLPMSDQHKSQLLPITSVRLRLKLIVHWIHGFKTQWWFRVFFFQKYLRSILFDPFFFFFLIILFVSFYLKS</sequence>
<evidence type="ECO:0000259" key="8">
    <source>
        <dbReference type="PROSITE" id="PS51787"/>
    </source>
</evidence>
<dbReference type="InterPro" id="IPR017907">
    <property type="entry name" value="Znf_RING_CS"/>
</dbReference>
<evidence type="ECO:0000256" key="3">
    <source>
        <dbReference type="ARBA" id="ARBA00022833"/>
    </source>
</evidence>
<dbReference type="Proteomes" id="UP000001072">
    <property type="component" value="Unassembled WGS sequence"/>
</dbReference>
<reference evidence="10" key="1">
    <citation type="journal article" date="2011" name="Proc. Natl. Acad. Sci. U.S.A.">
        <title>Obligate biotrophy features unraveled by the genomic analysis of rust fungi.</title>
        <authorList>
            <person name="Duplessis S."/>
            <person name="Cuomo C.A."/>
            <person name="Lin Y.-C."/>
            <person name="Aerts A."/>
            <person name="Tisserant E."/>
            <person name="Veneault-Fourrey C."/>
            <person name="Joly D.L."/>
            <person name="Hacquard S."/>
            <person name="Amselem J."/>
            <person name="Cantarel B.L."/>
            <person name="Chiu R."/>
            <person name="Coutinho P.M."/>
            <person name="Feau N."/>
            <person name="Field M."/>
            <person name="Frey P."/>
            <person name="Gelhaye E."/>
            <person name="Goldberg J."/>
            <person name="Grabherr M.G."/>
            <person name="Kodira C.D."/>
            <person name="Kohler A."/>
            <person name="Kuees U."/>
            <person name="Lindquist E.A."/>
            <person name="Lucas S.M."/>
            <person name="Mago R."/>
            <person name="Mauceli E."/>
            <person name="Morin E."/>
            <person name="Murat C."/>
            <person name="Pangilinan J.L."/>
            <person name="Park R."/>
            <person name="Pearson M."/>
            <person name="Quesneville H."/>
            <person name="Rouhier N."/>
            <person name="Sakthikumar S."/>
            <person name="Salamov A.A."/>
            <person name="Schmutz J."/>
            <person name="Selles B."/>
            <person name="Shapiro H."/>
            <person name="Tanguay P."/>
            <person name="Tuskan G.A."/>
            <person name="Henrissat B."/>
            <person name="Van de Peer Y."/>
            <person name="Rouze P."/>
            <person name="Ellis J.G."/>
            <person name="Dodds P.N."/>
            <person name="Schein J.E."/>
            <person name="Zhong S."/>
            <person name="Hamelin R.C."/>
            <person name="Grigoriev I.V."/>
            <person name="Szabo L.J."/>
            <person name="Martin F."/>
        </authorList>
    </citation>
    <scope>NUCLEOTIDE SEQUENCE [LARGE SCALE GENOMIC DNA]</scope>
    <source>
        <strain evidence="10">98AG31 / pathotype 3-4-7</strain>
    </source>
</reference>
<dbReference type="InterPro" id="IPR013083">
    <property type="entry name" value="Znf_RING/FYVE/PHD"/>
</dbReference>
<dbReference type="PANTHER" id="PTHR23327:SF42">
    <property type="entry name" value="LON PEPTIDASE N-TERMINAL DOMAIN AND RING FINGER PROTEIN C14F5.10C"/>
    <property type="match status" value="1"/>
</dbReference>
<keyword evidence="1" id="KW-0479">Metal-binding</keyword>
<dbReference type="SUPFAM" id="SSF57850">
    <property type="entry name" value="RING/U-box"/>
    <property type="match status" value="1"/>
</dbReference>
<dbReference type="CDD" id="cd16514">
    <property type="entry name" value="RING-HC_LONFs_rpt2"/>
    <property type="match status" value="1"/>
</dbReference>
<evidence type="ECO:0000256" key="4">
    <source>
        <dbReference type="PROSITE-ProRule" id="PRU00175"/>
    </source>
</evidence>
<dbReference type="AlphaFoldDB" id="F4R334"/>
<dbReference type="GO" id="GO:0008270">
    <property type="term" value="F:zinc ion binding"/>
    <property type="evidence" value="ECO:0007669"/>
    <property type="project" value="UniProtKB-KW"/>
</dbReference>
<name>F4R334_MELLP</name>
<keyword evidence="6" id="KW-0472">Membrane</keyword>
<keyword evidence="2 4" id="KW-0863">Zinc-finger</keyword>
<dbReference type="InterPro" id="IPR015947">
    <property type="entry name" value="PUA-like_sf"/>
</dbReference>
<dbReference type="GeneID" id="18932739"/>
<dbReference type="InParanoid" id="F4R334"/>
<dbReference type="InterPro" id="IPR001841">
    <property type="entry name" value="Znf_RING"/>
</dbReference>
<dbReference type="OrthoDB" id="264917at2759"/>
<evidence type="ECO:0000313" key="9">
    <source>
        <dbReference type="EMBL" id="EGG12559.1"/>
    </source>
</evidence>
<dbReference type="PROSITE" id="PS00518">
    <property type="entry name" value="ZF_RING_1"/>
    <property type="match status" value="1"/>
</dbReference>
<dbReference type="Pfam" id="PF13923">
    <property type="entry name" value="zf-C3HC4_2"/>
    <property type="match status" value="1"/>
</dbReference>
<dbReference type="PROSITE" id="PS51787">
    <property type="entry name" value="LON_N"/>
    <property type="match status" value="1"/>
</dbReference>
<dbReference type="VEuPathDB" id="FungiDB:MELLADRAFT_76217"/>
<dbReference type="STRING" id="747676.F4R334"/>
<organism evidence="10">
    <name type="scientific">Melampsora larici-populina (strain 98AG31 / pathotype 3-4-7)</name>
    <name type="common">Poplar leaf rust fungus</name>
    <dbReference type="NCBI Taxonomy" id="747676"/>
    <lineage>
        <taxon>Eukaryota</taxon>
        <taxon>Fungi</taxon>
        <taxon>Dikarya</taxon>
        <taxon>Basidiomycota</taxon>
        <taxon>Pucciniomycotina</taxon>
        <taxon>Pucciniomycetes</taxon>
        <taxon>Pucciniales</taxon>
        <taxon>Melampsoraceae</taxon>
        <taxon>Melampsora</taxon>
    </lineage>
</organism>
<keyword evidence="6" id="KW-0812">Transmembrane</keyword>
<dbReference type="Gene3D" id="2.30.130.40">
    <property type="entry name" value="LON domain-like"/>
    <property type="match status" value="1"/>
</dbReference>
<dbReference type="Gene3D" id="3.30.40.10">
    <property type="entry name" value="Zinc/RING finger domain, C3HC4 (zinc finger)"/>
    <property type="match status" value="1"/>
</dbReference>
<dbReference type="Gene3D" id="1.20.58.1480">
    <property type="match status" value="1"/>
</dbReference>
<dbReference type="eggNOG" id="KOG4159">
    <property type="taxonomic scope" value="Eukaryota"/>
</dbReference>
<feature type="domain" description="Lon N-terminal" evidence="8">
    <location>
        <begin position="217"/>
        <end position="418"/>
    </location>
</feature>
<dbReference type="GO" id="GO:0061630">
    <property type="term" value="F:ubiquitin protein ligase activity"/>
    <property type="evidence" value="ECO:0007669"/>
    <property type="project" value="TreeGrafter"/>
</dbReference>
<gene>
    <name evidence="9" type="ORF">MELLADRAFT_76217</name>
</gene>
<feature type="domain" description="RING-type" evidence="7">
    <location>
        <begin position="139"/>
        <end position="177"/>
    </location>
</feature>
<dbReference type="RefSeq" id="XP_007403497.1">
    <property type="nucleotide sequence ID" value="XM_007403435.1"/>
</dbReference>
<dbReference type="InterPro" id="IPR003111">
    <property type="entry name" value="Lon_prtase_N"/>
</dbReference>
<dbReference type="EMBL" id="GL883090">
    <property type="protein sequence ID" value="EGG12559.1"/>
    <property type="molecule type" value="Genomic_DNA"/>
</dbReference>
<evidence type="ECO:0000256" key="1">
    <source>
        <dbReference type="ARBA" id="ARBA00022723"/>
    </source>
</evidence>
<evidence type="ECO:0000256" key="5">
    <source>
        <dbReference type="SAM" id="MobiDB-lite"/>
    </source>
</evidence>
<feature type="transmembrane region" description="Helical" evidence="6">
    <location>
        <begin position="435"/>
        <end position="454"/>
    </location>
</feature>
<dbReference type="Pfam" id="PF02190">
    <property type="entry name" value="LON_substr_bdg"/>
    <property type="match status" value="1"/>
</dbReference>
<dbReference type="SMART" id="SM00184">
    <property type="entry name" value="RING"/>
    <property type="match status" value="1"/>
</dbReference>
<dbReference type="PANTHER" id="PTHR23327">
    <property type="entry name" value="RING FINGER PROTEIN 127"/>
    <property type="match status" value="1"/>
</dbReference>
<dbReference type="SUPFAM" id="SSF88697">
    <property type="entry name" value="PUA domain-like"/>
    <property type="match status" value="1"/>
</dbReference>
<keyword evidence="10" id="KW-1185">Reference proteome</keyword>
<dbReference type="HOGENOM" id="CLU_013989_4_2_1"/>
<evidence type="ECO:0000259" key="7">
    <source>
        <dbReference type="PROSITE" id="PS50089"/>
    </source>
</evidence>
<proteinExistence type="predicted"/>
<feature type="region of interest" description="Disordered" evidence="5">
    <location>
        <begin position="62"/>
        <end position="87"/>
    </location>
</feature>
<evidence type="ECO:0000256" key="2">
    <source>
        <dbReference type="ARBA" id="ARBA00022771"/>
    </source>
</evidence>
<accession>F4R334</accession>
<dbReference type="SMART" id="SM00464">
    <property type="entry name" value="LON"/>
    <property type="match status" value="1"/>
</dbReference>
<keyword evidence="6" id="KW-1133">Transmembrane helix</keyword>
<evidence type="ECO:0000256" key="6">
    <source>
        <dbReference type="SAM" id="Phobius"/>
    </source>
</evidence>